<evidence type="ECO:0000313" key="2">
    <source>
        <dbReference type="EMBL" id="RZS30380.1"/>
    </source>
</evidence>
<evidence type="ECO:0000256" key="1">
    <source>
        <dbReference type="SAM" id="MobiDB-lite"/>
    </source>
</evidence>
<keyword evidence="3" id="KW-1185">Reference proteome</keyword>
<gene>
    <name evidence="2" type="ORF">EV193_11778</name>
</gene>
<reference evidence="2 3" key="1">
    <citation type="submission" date="2019-02" db="EMBL/GenBank/DDBJ databases">
        <title>Genomic Encyclopedia of Type Strains, Phase IV (KMG-IV): sequencing the most valuable type-strain genomes for metagenomic binning, comparative biology and taxonomic classification.</title>
        <authorList>
            <person name="Goeker M."/>
        </authorList>
    </citation>
    <scope>NUCLEOTIDE SEQUENCE [LARGE SCALE GENOMIC DNA]</scope>
    <source>
        <strain evidence="2 3">DSM 101727</strain>
    </source>
</reference>
<name>A0A4Q7KEB3_9PSEU</name>
<dbReference type="RefSeq" id="WP_130348604.1">
    <property type="nucleotide sequence ID" value="NZ_SGWQ01000017.1"/>
</dbReference>
<protein>
    <submittedName>
        <fullName evidence="2">Uncharacterized protein</fullName>
    </submittedName>
</protein>
<organism evidence="2 3">
    <name type="scientific">Herbihabitans rhizosphaerae</name>
    <dbReference type="NCBI Taxonomy" id="1872711"/>
    <lineage>
        <taxon>Bacteria</taxon>
        <taxon>Bacillati</taxon>
        <taxon>Actinomycetota</taxon>
        <taxon>Actinomycetes</taxon>
        <taxon>Pseudonocardiales</taxon>
        <taxon>Pseudonocardiaceae</taxon>
        <taxon>Herbihabitans</taxon>
    </lineage>
</organism>
<dbReference type="EMBL" id="SGWQ01000017">
    <property type="protein sequence ID" value="RZS30380.1"/>
    <property type="molecule type" value="Genomic_DNA"/>
</dbReference>
<comment type="caution">
    <text evidence="2">The sequence shown here is derived from an EMBL/GenBank/DDBJ whole genome shotgun (WGS) entry which is preliminary data.</text>
</comment>
<accession>A0A4Q7KEB3</accession>
<dbReference type="AlphaFoldDB" id="A0A4Q7KEB3"/>
<proteinExistence type="predicted"/>
<feature type="region of interest" description="Disordered" evidence="1">
    <location>
        <begin position="104"/>
        <end position="145"/>
    </location>
</feature>
<sequence>MGKETPPELRTVLRRLEDITDMHKERIDFIKGRWDTLRHKEPADAEAVRKVAESPDASPELKAVAKAVADGKTTWEKAVKGEADHLPEVQVFYQAERVRMVERIRAATEDSAGDSAGEPAEPAPRRPKPTDSGLDEHEPAVFQDW</sequence>
<evidence type="ECO:0000313" key="3">
    <source>
        <dbReference type="Proteomes" id="UP000294257"/>
    </source>
</evidence>
<dbReference type="Proteomes" id="UP000294257">
    <property type="component" value="Unassembled WGS sequence"/>
</dbReference>